<proteinExistence type="predicted"/>
<evidence type="ECO:0000313" key="1">
    <source>
        <dbReference type="EMBL" id="EDO62745.1"/>
    </source>
</evidence>
<gene>
    <name evidence="1" type="ORF">CLOLEP_00560</name>
</gene>
<protein>
    <submittedName>
        <fullName evidence="1">Uncharacterized protein</fullName>
    </submittedName>
</protein>
<dbReference type="EMBL" id="ABCB02000013">
    <property type="protein sequence ID" value="EDO62745.1"/>
    <property type="molecule type" value="Genomic_DNA"/>
</dbReference>
<name>A7VPT3_9FIRM</name>
<reference evidence="1 2" key="1">
    <citation type="submission" date="2007-08" db="EMBL/GenBank/DDBJ databases">
        <title>Draft genome sequence of Clostridium leptum (DSM 753).</title>
        <authorList>
            <person name="Sudarsanam P."/>
            <person name="Ley R."/>
            <person name="Guruge J."/>
            <person name="Turnbaugh P.J."/>
            <person name="Mahowald M."/>
            <person name="Liep D."/>
            <person name="Gordon J."/>
        </authorList>
    </citation>
    <scope>NUCLEOTIDE SEQUENCE [LARGE SCALE GENOMIC DNA]</scope>
    <source>
        <strain evidence="1 2">DSM 753</strain>
    </source>
</reference>
<reference evidence="1 2" key="2">
    <citation type="submission" date="2007-08" db="EMBL/GenBank/DDBJ databases">
        <authorList>
            <person name="Fulton L."/>
            <person name="Clifton S."/>
            <person name="Fulton B."/>
            <person name="Xu J."/>
            <person name="Minx P."/>
            <person name="Pepin K.H."/>
            <person name="Johnson M."/>
            <person name="Thiruvilangam P."/>
            <person name="Bhonagiri V."/>
            <person name="Nash W.E."/>
            <person name="Wang C."/>
            <person name="Mardis E.R."/>
            <person name="Wilson R.K."/>
        </authorList>
    </citation>
    <scope>NUCLEOTIDE SEQUENCE [LARGE SCALE GENOMIC DNA]</scope>
    <source>
        <strain evidence="1 2">DSM 753</strain>
    </source>
</reference>
<organism evidence="1 2">
    <name type="scientific">[Clostridium] leptum DSM 753</name>
    <dbReference type="NCBI Taxonomy" id="428125"/>
    <lineage>
        <taxon>Bacteria</taxon>
        <taxon>Bacillati</taxon>
        <taxon>Bacillota</taxon>
        <taxon>Clostridia</taxon>
        <taxon>Eubacteriales</taxon>
        <taxon>Oscillospiraceae</taxon>
        <taxon>Oscillospiraceae incertae sedis</taxon>
    </lineage>
</organism>
<evidence type="ECO:0000313" key="2">
    <source>
        <dbReference type="Proteomes" id="UP000003490"/>
    </source>
</evidence>
<dbReference type="AlphaFoldDB" id="A7VPT3"/>
<accession>A7VPT3</accession>
<comment type="caution">
    <text evidence="1">The sequence shown here is derived from an EMBL/GenBank/DDBJ whole genome shotgun (WGS) entry which is preliminary data.</text>
</comment>
<dbReference type="Proteomes" id="UP000003490">
    <property type="component" value="Unassembled WGS sequence"/>
</dbReference>
<sequence>MYHLAIMEIFSKRMVLPEKKNGTRSRFIHIIEMGRKRSRSERRNFYGQKGN</sequence>
<dbReference type="HOGENOM" id="CLU_3097378_0_0_9"/>